<keyword evidence="2" id="KW-1185">Reference proteome</keyword>
<evidence type="ECO:0000313" key="3">
    <source>
        <dbReference type="WBParaSite" id="PSAMB.scaffold18711size897.g37664.t1"/>
    </source>
</evidence>
<proteinExistence type="predicted"/>
<protein>
    <submittedName>
        <fullName evidence="3">Uncharacterized protein</fullName>
    </submittedName>
</protein>
<dbReference type="WBParaSite" id="PSAMB.scaffold18711size897.g37664.t1">
    <property type="protein sequence ID" value="PSAMB.scaffold18711size897.g37664.t1"/>
    <property type="gene ID" value="PSAMB.scaffold18711size897.g37664"/>
</dbReference>
<dbReference type="Proteomes" id="UP000887566">
    <property type="component" value="Unplaced"/>
</dbReference>
<evidence type="ECO:0000313" key="2">
    <source>
        <dbReference type="Proteomes" id="UP000887566"/>
    </source>
</evidence>
<keyword evidence="1" id="KW-0812">Transmembrane</keyword>
<dbReference type="Pfam" id="PF07801">
    <property type="entry name" value="DUF1647"/>
    <property type="match status" value="1"/>
</dbReference>
<evidence type="ECO:0000256" key="1">
    <source>
        <dbReference type="SAM" id="Phobius"/>
    </source>
</evidence>
<sequence>MALPAMRRIRLASAYTVSSLPFATVILVFFMTAAILSVRSSLSEFLTSFSASTGPSPNCPCRDEASGRLYDFCYHLPMNTNVTGANFSCSHVANVKKLGLLDEKG</sequence>
<dbReference type="InterPro" id="IPR012444">
    <property type="entry name" value="DUF1647"/>
</dbReference>
<feature type="transmembrane region" description="Helical" evidence="1">
    <location>
        <begin position="12"/>
        <end position="36"/>
    </location>
</feature>
<organism evidence="2 3">
    <name type="scientific">Plectus sambesii</name>
    <dbReference type="NCBI Taxonomy" id="2011161"/>
    <lineage>
        <taxon>Eukaryota</taxon>
        <taxon>Metazoa</taxon>
        <taxon>Ecdysozoa</taxon>
        <taxon>Nematoda</taxon>
        <taxon>Chromadorea</taxon>
        <taxon>Plectida</taxon>
        <taxon>Plectina</taxon>
        <taxon>Plectoidea</taxon>
        <taxon>Plectidae</taxon>
        <taxon>Plectus</taxon>
    </lineage>
</organism>
<reference evidence="3" key="1">
    <citation type="submission" date="2022-11" db="UniProtKB">
        <authorList>
            <consortium name="WormBaseParasite"/>
        </authorList>
    </citation>
    <scope>IDENTIFICATION</scope>
</reference>
<keyword evidence="1" id="KW-0472">Membrane</keyword>
<name>A0A914VEB1_9BILA</name>
<dbReference type="AlphaFoldDB" id="A0A914VEB1"/>
<accession>A0A914VEB1</accession>
<keyword evidence="1" id="KW-1133">Transmembrane helix</keyword>